<proteinExistence type="predicted"/>
<name>A0A0F9DVB1_9ZZZZ</name>
<protein>
    <submittedName>
        <fullName evidence="1">Uncharacterized protein</fullName>
    </submittedName>
</protein>
<feature type="non-terminal residue" evidence="1">
    <location>
        <position position="1"/>
    </location>
</feature>
<reference evidence="1" key="1">
    <citation type="journal article" date="2015" name="Nature">
        <title>Complex archaea that bridge the gap between prokaryotes and eukaryotes.</title>
        <authorList>
            <person name="Spang A."/>
            <person name="Saw J.H."/>
            <person name="Jorgensen S.L."/>
            <person name="Zaremba-Niedzwiedzka K."/>
            <person name="Martijn J."/>
            <person name="Lind A.E."/>
            <person name="van Eijk R."/>
            <person name="Schleper C."/>
            <person name="Guy L."/>
            <person name="Ettema T.J."/>
        </authorList>
    </citation>
    <scope>NUCLEOTIDE SEQUENCE</scope>
</reference>
<dbReference type="AlphaFoldDB" id="A0A0F9DVB1"/>
<accession>A0A0F9DVB1</accession>
<comment type="caution">
    <text evidence="1">The sequence shown here is derived from an EMBL/GenBank/DDBJ whole genome shotgun (WGS) entry which is preliminary data.</text>
</comment>
<sequence>DHTVQKVVRFNPDFVYARFKAIGCLCVDGPNANSDGFPYDQFLDSRAGYGYQSFVGKHAFVEHSSDNINNAIGNLHSAYLNRFNTSKFGDKEWQILNDEERHYTLANRTAHEDGSVEVLMAIDRKLSPRIARMLETDSPVGCSMGTNIDYSECTICGNRAYVEENYCPHIKFSKGQSVLIPASQISDLIKKGTIKREWLPFILHRAQDLKAVASDARRMVYAKAFEVNYGLSFFELSVVANPAFHRGYKLEKIASTSKKSFQQLLPLIYSAESQPIEVIFNVTDGFYNSVLEAFANQIGQPLDQWTDEERLLFERNGEIAKSALQTGNVHEVLTKKINAPYLIKEGIELVPSDNAGFYQIVNPNELLTRTFAGTRLRSVAGVVGTVEENYYGCVLCQGVYDRNSHTKTNVHKWDTFNKFSVCLSCEQINKLLENDKGEVYAMAKNHPNSGIGRSARKKISAECTNLPTTSEFTGDKKVTIGDPRTKETELYKGWAGQA</sequence>
<evidence type="ECO:0000313" key="1">
    <source>
        <dbReference type="EMBL" id="KKL15793.1"/>
    </source>
</evidence>
<organism evidence="1">
    <name type="scientific">marine sediment metagenome</name>
    <dbReference type="NCBI Taxonomy" id="412755"/>
    <lineage>
        <taxon>unclassified sequences</taxon>
        <taxon>metagenomes</taxon>
        <taxon>ecological metagenomes</taxon>
    </lineage>
</organism>
<dbReference type="EMBL" id="LAZR01039926">
    <property type="protein sequence ID" value="KKL15793.1"/>
    <property type="molecule type" value="Genomic_DNA"/>
</dbReference>
<gene>
    <name evidence="1" type="ORF">LCGC14_2502040</name>
</gene>
<feature type="non-terminal residue" evidence="1">
    <location>
        <position position="498"/>
    </location>
</feature>